<organism evidence="1 2">
    <name type="scientific">Hamadaea flava</name>
    <dbReference type="NCBI Taxonomy" id="1742688"/>
    <lineage>
        <taxon>Bacteria</taxon>
        <taxon>Bacillati</taxon>
        <taxon>Actinomycetota</taxon>
        <taxon>Actinomycetes</taxon>
        <taxon>Micromonosporales</taxon>
        <taxon>Micromonosporaceae</taxon>
        <taxon>Hamadaea</taxon>
    </lineage>
</organism>
<gene>
    <name evidence="1" type="ORF">ACFOZ4_09560</name>
</gene>
<protein>
    <submittedName>
        <fullName evidence="1">DUF3515 family protein</fullName>
    </submittedName>
</protein>
<accession>A0ABV8LIR0</accession>
<dbReference type="EMBL" id="JBHSAY010000005">
    <property type="protein sequence ID" value="MFC4130846.1"/>
    <property type="molecule type" value="Genomic_DNA"/>
</dbReference>
<dbReference type="InterPro" id="IPR021903">
    <property type="entry name" value="DUF3515"/>
</dbReference>
<dbReference type="Pfam" id="PF12028">
    <property type="entry name" value="DUF3515"/>
    <property type="match status" value="1"/>
</dbReference>
<dbReference type="Proteomes" id="UP001595816">
    <property type="component" value="Unassembled WGS sequence"/>
</dbReference>
<dbReference type="RefSeq" id="WP_253757107.1">
    <property type="nucleotide sequence ID" value="NZ_JAMZDZ010000001.1"/>
</dbReference>
<reference evidence="2" key="1">
    <citation type="journal article" date="2019" name="Int. J. Syst. Evol. Microbiol.">
        <title>The Global Catalogue of Microorganisms (GCM) 10K type strain sequencing project: providing services to taxonomists for standard genome sequencing and annotation.</title>
        <authorList>
            <consortium name="The Broad Institute Genomics Platform"/>
            <consortium name="The Broad Institute Genome Sequencing Center for Infectious Disease"/>
            <person name="Wu L."/>
            <person name="Ma J."/>
        </authorList>
    </citation>
    <scope>NUCLEOTIDE SEQUENCE [LARGE SCALE GENOMIC DNA]</scope>
    <source>
        <strain evidence="2">CGMCC 4.7289</strain>
    </source>
</reference>
<sequence length="189" mass="19023">MSPRLLAALVAVPAALLTGAVVFAMGMPGNTSEQPNATATGPVTVADRQLGERATVVCRALVAKLPDRVRTAARRPVTAGSEQNAAYGDPALVVSCGVPAPSFPSTDDVWLLNGVCWHATENSGSTVWQTVDREIPVQVSVPGAKDGSSQWVIGLTTAIGSTVPSASTTPSGCTTVAVPTASISAAAGS</sequence>
<name>A0ABV8LIR0_9ACTN</name>
<comment type="caution">
    <text evidence="1">The sequence shown here is derived from an EMBL/GenBank/DDBJ whole genome shotgun (WGS) entry which is preliminary data.</text>
</comment>
<evidence type="ECO:0000313" key="2">
    <source>
        <dbReference type="Proteomes" id="UP001595816"/>
    </source>
</evidence>
<proteinExistence type="predicted"/>
<keyword evidence="2" id="KW-1185">Reference proteome</keyword>
<evidence type="ECO:0000313" key="1">
    <source>
        <dbReference type="EMBL" id="MFC4130846.1"/>
    </source>
</evidence>